<dbReference type="EMBL" id="VWPH01000001">
    <property type="protein sequence ID" value="KAA5838466.1"/>
    <property type="molecule type" value="Genomic_DNA"/>
</dbReference>
<dbReference type="InterPro" id="IPR045592">
    <property type="entry name" value="DUF6461"/>
</dbReference>
<dbReference type="AlphaFoldDB" id="A0A5M7C816"/>
<sequence>MEDRDEFAWADSYPDDPRHLGEIFCLTFVKDVGIDEALRLMGGFTDTTAVRTSSPIDAADSYSDSGLELAMVARLGDWTLVFEPYGFWGSSLTPILSRGTEAVSLLRHDYASPHLDHAVDGELVTGLDPVFPDMRHGTEPDRLNPLLREVGFDLEDCENGQDSPFSRSLRVIRLLTGVAPSYELLTGPLTSVHFDPWFSAAPKSLPYRVSGPADAFAEVRRLTELHSLTDTPGLAESLAAAESGQQVAVTPDSALGQHVRAWLIEGNKNRSTSYGWLAPSEEARRERAADLLQLTRVLGYALQHSR</sequence>
<organism evidence="1 2">
    <name type="scientific">Saccharopolyspora hirsuta</name>
    <dbReference type="NCBI Taxonomy" id="1837"/>
    <lineage>
        <taxon>Bacteria</taxon>
        <taxon>Bacillati</taxon>
        <taxon>Actinomycetota</taxon>
        <taxon>Actinomycetes</taxon>
        <taxon>Pseudonocardiales</taxon>
        <taxon>Pseudonocardiaceae</taxon>
        <taxon>Saccharopolyspora</taxon>
    </lineage>
</organism>
<accession>A0A5M7C816</accession>
<reference evidence="1 2" key="1">
    <citation type="submission" date="2019-09" db="EMBL/GenBank/DDBJ databases">
        <title>Draft genome sequence of the thermophilic Saccharopolyspora hirsuta VKM Ac-666T.</title>
        <authorList>
            <person name="Lobastova T.G."/>
            <person name="Fokina V."/>
            <person name="Bragin E.Y."/>
            <person name="Shtratnikova V.Y."/>
            <person name="Starodumova I.P."/>
            <person name="Tarlachkov S.V."/>
            <person name="Donova M.V."/>
        </authorList>
    </citation>
    <scope>NUCLEOTIDE SEQUENCE [LARGE SCALE GENOMIC DNA]</scope>
    <source>
        <strain evidence="1 2">VKM Ac-666</strain>
    </source>
</reference>
<dbReference type="Pfam" id="PF20062">
    <property type="entry name" value="DUF6461"/>
    <property type="match status" value="1"/>
</dbReference>
<dbReference type="OrthoDB" id="4198010at2"/>
<proteinExistence type="predicted"/>
<name>A0A5M7C816_SACHI</name>
<dbReference type="Proteomes" id="UP000323946">
    <property type="component" value="Unassembled WGS sequence"/>
</dbReference>
<protein>
    <submittedName>
        <fullName evidence="1">Uncharacterized protein</fullName>
    </submittedName>
</protein>
<evidence type="ECO:0000313" key="2">
    <source>
        <dbReference type="Proteomes" id="UP000323946"/>
    </source>
</evidence>
<gene>
    <name evidence="1" type="ORF">F1721_01550</name>
</gene>
<evidence type="ECO:0000313" key="1">
    <source>
        <dbReference type="EMBL" id="KAA5838466.1"/>
    </source>
</evidence>
<keyword evidence="2" id="KW-1185">Reference proteome</keyword>
<comment type="caution">
    <text evidence="1">The sequence shown here is derived from an EMBL/GenBank/DDBJ whole genome shotgun (WGS) entry which is preliminary data.</text>
</comment>